<evidence type="ECO:0000313" key="4">
    <source>
        <dbReference type="EnsemblMetazoa" id="XP_038063180.1"/>
    </source>
</evidence>
<dbReference type="PANTHER" id="PTHR19303:SF74">
    <property type="entry name" value="POGO TRANSPOSABLE ELEMENT WITH KRAB DOMAIN"/>
    <property type="match status" value="1"/>
</dbReference>
<dbReference type="Gene3D" id="1.10.10.60">
    <property type="entry name" value="Homeodomain-like"/>
    <property type="match status" value="1"/>
</dbReference>
<feature type="region of interest" description="Disordered" evidence="1">
    <location>
        <begin position="410"/>
        <end position="441"/>
    </location>
</feature>
<reference evidence="4" key="1">
    <citation type="submission" date="2022-11" db="UniProtKB">
        <authorList>
            <consortium name="EnsemblMetazoa"/>
        </authorList>
    </citation>
    <scope>IDENTIFICATION</scope>
</reference>
<dbReference type="InterPro" id="IPR004875">
    <property type="entry name" value="DDE_SF_endonuclease_dom"/>
</dbReference>
<evidence type="ECO:0008006" key="6">
    <source>
        <dbReference type="Google" id="ProtNLM"/>
    </source>
</evidence>
<dbReference type="PANTHER" id="PTHR19303">
    <property type="entry name" value="TRANSPOSON"/>
    <property type="match status" value="1"/>
</dbReference>
<protein>
    <recommendedName>
        <fullName evidence="6">DDE-1 domain-containing protein</fullName>
    </recommendedName>
</protein>
<dbReference type="InterPro" id="IPR007889">
    <property type="entry name" value="HTH_Psq"/>
</dbReference>
<dbReference type="Proteomes" id="UP000887568">
    <property type="component" value="Unplaced"/>
</dbReference>
<dbReference type="SUPFAM" id="SSF46689">
    <property type="entry name" value="Homeodomain-like"/>
    <property type="match status" value="1"/>
</dbReference>
<dbReference type="GO" id="GO:0005634">
    <property type="term" value="C:nucleus"/>
    <property type="evidence" value="ECO:0007669"/>
    <property type="project" value="TreeGrafter"/>
</dbReference>
<dbReference type="EnsemblMetazoa" id="XM_038207252.1">
    <property type="protein sequence ID" value="XP_038063180.1"/>
    <property type="gene ID" value="LOC119733888"/>
</dbReference>
<dbReference type="GeneID" id="119733888"/>
<keyword evidence="5" id="KW-1185">Reference proteome</keyword>
<evidence type="ECO:0000259" key="2">
    <source>
        <dbReference type="Pfam" id="PF03184"/>
    </source>
</evidence>
<dbReference type="GO" id="GO:0003677">
    <property type="term" value="F:DNA binding"/>
    <property type="evidence" value="ECO:0007669"/>
    <property type="project" value="InterPro"/>
</dbReference>
<dbReference type="InterPro" id="IPR009057">
    <property type="entry name" value="Homeodomain-like_sf"/>
</dbReference>
<dbReference type="OMA" id="YCIDIRV"/>
<evidence type="ECO:0000313" key="5">
    <source>
        <dbReference type="Proteomes" id="UP000887568"/>
    </source>
</evidence>
<dbReference type="Pfam" id="PF03184">
    <property type="entry name" value="DDE_1"/>
    <property type="match status" value="1"/>
</dbReference>
<dbReference type="OrthoDB" id="10043687at2759"/>
<feature type="domain" description="DDE-1" evidence="2">
    <location>
        <begin position="215"/>
        <end position="356"/>
    </location>
</feature>
<name>A0A914AGR7_PATMI</name>
<dbReference type="Pfam" id="PF05225">
    <property type="entry name" value="HTH_psq"/>
    <property type="match status" value="1"/>
</dbReference>
<evidence type="ECO:0000259" key="3">
    <source>
        <dbReference type="Pfam" id="PF05225"/>
    </source>
</evidence>
<proteinExistence type="predicted"/>
<organism evidence="4 5">
    <name type="scientific">Patiria miniata</name>
    <name type="common">Bat star</name>
    <name type="synonym">Asterina miniata</name>
    <dbReference type="NCBI Taxonomy" id="46514"/>
    <lineage>
        <taxon>Eukaryota</taxon>
        <taxon>Metazoa</taxon>
        <taxon>Echinodermata</taxon>
        <taxon>Eleutherozoa</taxon>
        <taxon>Asterozoa</taxon>
        <taxon>Asteroidea</taxon>
        <taxon>Valvatacea</taxon>
        <taxon>Valvatida</taxon>
        <taxon>Asterinidae</taxon>
        <taxon>Patiria</taxon>
    </lineage>
</organism>
<feature type="domain" description="HTH psq-type" evidence="3">
    <location>
        <begin position="19"/>
        <end position="54"/>
    </location>
</feature>
<evidence type="ECO:0000256" key="1">
    <source>
        <dbReference type="SAM" id="MobiDB-lite"/>
    </source>
</evidence>
<dbReference type="AlphaFoldDB" id="A0A914AGR7"/>
<accession>A0A914AGR7</accession>
<dbReference type="RefSeq" id="XP_038063180.1">
    <property type="nucleotide sequence ID" value="XM_038207252.1"/>
</dbReference>
<dbReference type="InterPro" id="IPR050863">
    <property type="entry name" value="CenT-Element_Derived"/>
</dbReference>
<sequence length="630" mass="69839">MCTSPLLQSRTTSYRNYSPTALSKAFCLVIDENGSVGGAARRYGVPESTLWDRVLGKVDPEATRSGPAPVFSLEEENNLVDHLKKMALLGYGYSRAEVIITATIYAVSLNKRDEDHPLSLKWFRNFMTRWPELSVKKPRSLDLYRAKATSEEVVMAYFAKLDEMLTKYKLKDEPERIFNVDEKGLKQNHSPPFIVGSASSSTPLAVTSGRGMTVTIIGAGNALGQQVPPYFVFPGQRMRQELLNGCLPGTDGTVSESGWSNTAVFMTYLSTHFLKYVTASRTEDEPILLLYDGHRSHINLPLIDWARDQHILLFVLPAHTSHVLQPLDLACFGPFEKIYNSLCHRQMRANSTTGIDRYSVCEIACNAYTKALSPENLRSSFKKGGIYPLNSGVVDRAMYAPARALNKCTSNPATKEGDFPQVSEVGPQGDHSSADGGLHDVRPDLFKEREDSIGQRKKVPKKRRCLISVVSGKPITEEVCRNKIAAYQAESKKTPTSRPLKTKAKKVHTICSQQSEPGPSSPPALQHIIASTRAPPSSDNDSASDIDDTADKCCVCRRVRPIELAESIYFTSWGQCMFENCMHWTHIKDFALAKVQQVIGKMGFVLLLSISLPDSNVVSKTQYLDVSSQV</sequence>